<dbReference type="Gene3D" id="3.30.70.270">
    <property type="match status" value="1"/>
</dbReference>
<evidence type="ECO:0000256" key="1">
    <source>
        <dbReference type="ARBA" id="ARBA00001946"/>
    </source>
</evidence>
<dbReference type="SUPFAM" id="SSF55073">
    <property type="entry name" value="Nucleotide cyclase"/>
    <property type="match status" value="1"/>
</dbReference>
<dbReference type="CDD" id="cd01949">
    <property type="entry name" value="GGDEF"/>
    <property type="match status" value="1"/>
</dbReference>
<reference evidence="7" key="1">
    <citation type="submission" date="2022-07" db="EMBL/GenBank/DDBJ databases">
        <title>Complete genome sequence of Salinispirillum sp. LH10-3-1 capable of multiple carbohydrate inversion isolated from a soda lake.</title>
        <authorList>
            <person name="Liu J."/>
            <person name="Zhai Y."/>
            <person name="Zhang H."/>
            <person name="Yang H."/>
            <person name="Qu J."/>
            <person name="Li J."/>
        </authorList>
    </citation>
    <scope>NUCLEOTIDE SEQUENCE</scope>
    <source>
        <strain evidence="7">LH 10-3-1</strain>
    </source>
</reference>
<dbReference type="SMART" id="SM00267">
    <property type="entry name" value="GGDEF"/>
    <property type="match status" value="1"/>
</dbReference>
<feature type="chain" id="PRO_5044294633" description="diguanylate cyclase" evidence="5">
    <location>
        <begin position="24"/>
        <end position="591"/>
    </location>
</feature>
<evidence type="ECO:0000256" key="3">
    <source>
        <dbReference type="ARBA" id="ARBA00034247"/>
    </source>
</evidence>
<feature type="transmembrane region" description="Helical" evidence="4">
    <location>
        <begin position="370"/>
        <end position="388"/>
    </location>
</feature>
<feature type="transmembrane region" description="Helical" evidence="4">
    <location>
        <begin position="216"/>
        <end position="235"/>
    </location>
</feature>
<proteinExistence type="predicted"/>
<feature type="transmembrane region" description="Helical" evidence="4">
    <location>
        <begin position="278"/>
        <end position="297"/>
    </location>
</feature>
<dbReference type="InterPro" id="IPR000160">
    <property type="entry name" value="GGDEF_dom"/>
</dbReference>
<protein>
    <recommendedName>
        <fullName evidence="2">diguanylate cyclase</fullName>
        <ecNumber evidence="2">2.7.7.65</ecNumber>
    </recommendedName>
</protein>
<evidence type="ECO:0000256" key="2">
    <source>
        <dbReference type="ARBA" id="ARBA00012528"/>
    </source>
</evidence>
<evidence type="ECO:0000256" key="5">
    <source>
        <dbReference type="SAM" id="SignalP"/>
    </source>
</evidence>
<evidence type="ECO:0000313" key="7">
    <source>
        <dbReference type="EMBL" id="WLD59262.1"/>
    </source>
</evidence>
<keyword evidence="5" id="KW-0732">Signal</keyword>
<feature type="transmembrane region" description="Helical" evidence="4">
    <location>
        <begin position="190"/>
        <end position="209"/>
    </location>
</feature>
<comment type="catalytic activity">
    <reaction evidence="3">
        <text>2 GTP = 3',3'-c-di-GMP + 2 diphosphate</text>
        <dbReference type="Rhea" id="RHEA:24898"/>
        <dbReference type="ChEBI" id="CHEBI:33019"/>
        <dbReference type="ChEBI" id="CHEBI:37565"/>
        <dbReference type="ChEBI" id="CHEBI:58805"/>
        <dbReference type="EC" id="2.7.7.65"/>
    </reaction>
</comment>
<dbReference type="EMBL" id="CP101717">
    <property type="protein sequence ID" value="WLD59262.1"/>
    <property type="molecule type" value="Genomic_DNA"/>
</dbReference>
<feature type="transmembrane region" description="Helical" evidence="4">
    <location>
        <begin position="338"/>
        <end position="358"/>
    </location>
</feature>
<dbReference type="EC" id="2.7.7.65" evidence="2"/>
<dbReference type="FunFam" id="3.30.70.270:FF:000001">
    <property type="entry name" value="Diguanylate cyclase domain protein"/>
    <property type="match status" value="1"/>
</dbReference>
<dbReference type="AlphaFoldDB" id="A0AB38YJ34"/>
<feature type="domain" description="GGDEF" evidence="6">
    <location>
        <begin position="460"/>
        <end position="591"/>
    </location>
</feature>
<keyword evidence="4" id="KW-1133">Transmembrane helix</keyword>
<keyword evidence="4" id="KW-0472">Membrane</keyword>
<comment type="cofactor">
    <cofactor evidence="1">
        <name>Mg(2+)</name>
        <dbReference type="ChEBI" id="CHEBI:18420"/>
    </cofactor>
</comment>
<dbReference type="PROSITE" id="PS50887">
    <property type="entry name" value="GGDEF"/>
    <property type="match status" value="1"/>
</dbReference>
<keyword evidence="4" id="KW-0812">Transmembrane</keyword>
<dbReference type="InterPro" id="IPR050469">
    <property type="entry name" value="Diguanylate_Cyclase"/>
</dbReference>
<dbReference type="NCBIfam" id="TIGR00254">
    <property type="entry name" value="GGDEF"/>
    <property type="match status" value="1"/>
</dbReference>
<organism evidence="7">
    <name type="scientific">Salinispirillum sp. LH 10-3-1</name>
    <dbReference type="NCBI Taxonomy" id="2952525"/>
    <lineage>
        <taxon>Bacteria</taxon>
        <taxon>Pseudomonadati</taxon>
        <taxon>Pseudomonadota</taxon>
        <taxon>Gammaproteobacteria</taxon>
        <taxon>Oceanospirillales</taxon>
        <taxon>Saccharospirillaceae</taxon>
        <taxon>Salinispirillum</taxon>
    </lineage>
</organism>
<dbReference type="InterPro" id="IPR043128">
    <property type="entry name" value="Rev_trsase/Diguanyl_cyclase"/>
</dbReference>
<name>A0AB38YJ34_9GAMM</name>
<dbReference type="PANTHER" id="PTHR45138">
    <property type="entry name" value="REGULATORY COMPONENTS OF SENSORY TRANSDUCTION SYSTEM"/>
    <property type="match status" value="1"/>
</dbReference>
<dbReference type="GO" id="GO:0052621">
    <property type="term" value="F:diguanylate cyclase activity"/>
    <property type="evidence" value="ECO:0007669"/>
    <property type="project" value="UniProtKB-EC"/>
</dbReference>
<gene>
    <name evidence="7" type="ORF">NFC81_05645</name>
</gene>
<sequence length="591" mass="66592">MTLVFRALVTSILAMAMACSVYAQHPISTIIKQPSVDLSTEWQYRWGDSPLDSQGLPLWITEPDETAWRPIDFPSNPPGRQGRTNAWFKAQLPDNQWRDPALYIYSIDLIAEFYLDNELIYRYGTFDENGQGRFIGWPWHIILLPEDFAGRTLYVRTYSDYPDIGLWGEIILGPHIVHLQRMVKADASSLFIGAMLILVGLFSGIFWLANRSMLTNLYLSMFAFCLAAVVLHQAQLKQLLFFAPLRWEIVGALAYCALVIPLAGYVEQFSGRGWRHSLVILKWGVTALVAVSALLSITDVVSIANLYPVFDVTLVISLLIIAAHVVHSIVQGNVQARVVFAGLCILGGFWFYDMATAHGFLPWDRQRTEWGALIFVLILSVLSFRVFINLQRQLIDLTQILEAKVTERTIELARRNDDLSHANQQLHSLATTDPLTELYNRRHFFDCVAVEIKRTRRTNMPLSMLVMDADNFKDINDTYGHATGDRVLQDAASICRSVVRDTDIFGRIGGEEFAVCLPETDELGAKGLAERVLNALRSTPIHFQDNTINLTMSIGIATLAVTDHDVDTLYQRADAAMYDAKHHGRDGIAIR</sequence>
<dbReference type="PANTHER" id="PTHR45138:SF9">
    <property type="entry name" value="DIGUANYLATE CYCLASE DGCM-RELATED"/>
    <property type="match status" value="1"/>
</dbReference>
<dbReference type="RefSeq" id="WP_304996553.1">
    <property type="nucleotide sequence ID" value="NZ_CP101717.1"/>
</dbReference>
<feature type="signal peptide" evidence="5">
    <location>
        <begin position="1"/>
        <end position="23"/>
    </location>
</feature>
<evidence type="ECO:0000259" key="6">
    <source>
        <dbReference type="PROSITE" id="PS50887"/>
    </source>
</evidence>
<dbReference type="InterPro" id="IPR029787">
    <property type="entry name" value="Nucleotide_cyclase"/>
</dbReference>
<dbReference type="Pfam" id="PF07695">
    <property type="entry name" value="7TMR-DISM_7TM"/>
    <property type="match status" value="1"/>
</dbReference>
<feature type="transmembrane region" description="Helical" evidence="4">
    <location>
        <begin position="247"/>
        <end position="266"/>
    </location>
</feature>
<evidence type="ECO:0000256" key="4">
    <source>
        <dbReference type="SAM" id="Phobius"/>
    </source>
</evidence>
<accession>A0AB38YJ34</accession>
<dbReference type="Pfam" id="PF00990">
    <property type="entry name" value="GGDEF"/>
    <property type="match status" value="1"/>
</dbReference>
<dbReference type="PROSITE" id="PS51257">
    <property type="entry name" value="PROKAR_LIPOPROTEIN"/>
    <property type="match status" value="1"/>
</dbReference>
<feature type="transmembrane region" description="Helical" evidence="4">
    <location>
        <begin position="303"/>
        <end position="326"/>
    </location>
</feature>
<dbReference type="InterPro" id="IPR011623">
    <property type="entry name" value="7TMR_DISM_rcpt_extracell_dom1"/>
</dbReference>